<sequence length="205" mass="24113">MNQNHIKINKCIQLDQIECIVSEFGELANIDGINKFHDISPGRYRSKNSLSFRYELGSFPYHSDTAYWQDPAKYLVLYCKNPGSGNRTTKFISLEDILNSQIKESILFENYFLIRKNFSSFYSRAITKLNNSFIMRYDIECMTPMNRNAEDFALFMSEIEKSIKPYEHKWEPGDLLIIDNKKTIHARSFSHLEDTDRILRRGLII</sequence>
<protein>
    <recommendedName>
        <fullName evidence="2">TauD/TfdA-like domain-containing protein</fullName>
    </recommendedName>
</protein>
<evidence type="ECO:0000259" key="2">
    <source>
        <dbReference type="Pfam" id="PF02668"/>
    </source>
</evidence>
<feature type="domain" description="TauD/TfdA-like" evidence="2">
    <location>
        <begin position="145"/>
        <end position="202"/>
    </location>
</feature>
<dbReference type="RefSeq" id="WP_135760538.1">
    <property type="nucleotide sequence ID" value="NZ_RQHW01000040.1"/>
</dbReference>
<dbReference type="InterPro" id="IPR003819">
    <property type="entry name" value="TauD/TfdA-like"/>
</dbReference>
<dbReference type="OrthoDB" id="979809at2"/>
<keyword evidence="1" id="KW-0560">Oxidoreductase</keyword>
<dbReference type="SUPFAM" id="SSF51197">
    <property type="entry name" value="Clavaminate synthase-like"/>
    <property type="match status" value="1"/>
</dbReference>
<dbReference type="EMBL" id="RQHW01000040">
    <property type="protein sequence ID" value="TGN19096.1"/>
    <property type="molecule type" value="Genomic_DNA"/>
</dbReference>
<dbReference type="AlphaFoldDB" id="A0A4V3JY90"/>
<gene>
    <name evidence="3" type="ORF">EHS15_10550</name>
</gene>
<dbReference type="InterPro" id="IPR042098">
    <property type="entry name" value="TauD-like_sf"/>
</dbReference>
<reference evidence="3" key="1">
    <citation type="journal article" date="2019" name="PLoS Negl. Trop. Dis.">
        <title>Revisiting the worldwide diversity of Leptospira species in the environment.</title>
        <authorList>
            <person name="Vincent A.T."/>
            <person name="Schiettekatte O."/>
            <person name="Bourhy P."/>
            <person name="Veyrier F.J."/>
            <person name="Picardeau M."/>
        </authorList>
    </citation>
    <scope>NUCLEOTIDE SEQUENCE [LARGE SCALE GENOMIC DNA]</scope>
    <source>
        <strain evidence="3">201300427</strain>
    </source>
</reference>
<dbReference type="GO" id="GO:0016706">
    <property type="term" value="F:2-oxoglutarate-dependent dioxygenase activity"/>
    <property type="evidence" value="ECO:0007669"/>
    <property type="project" value="UniProtKB-ARBA"/>
</dbReference>
<name>A0A4V3JY90_9LEPT</name>
<evidence type="ECO:0000313" key="3">
    <source>
        <dbReference type="EMBL" id="TGN19096.1"/>
    </source>
</evidence>
<organism evidence="3 4">
    <name type="scientific">Leptospira idonii</name>
    <dbReference type="NCBI Taxonomy" id="1193500"/>
    <lineage>
        <taxon>Bacteria</taxon>
        <taxon>Pseudomonadati</taxon>
        <taxon>Spirochaetota</taxon>
        <taxon>Spirochaetia</taxon>
        <taxon>Leptospirales</taxon>
        <taxon>Leptospiraceae</taxon>
        <taxon>Leptospira</taxon>
    </lineage>
</organism>
<dbReference type="Pfam" id="PF02668">
    <property type="entry name" value="TauD"/>
    <property type="match status" value="1"/>
</dbReference>
<evidence type="ECO:0000313" key="4">
    <source>
        <dbReference type="Proteomes" id="UP000298058"/>
    </source>
</evidence>
<dbReference type="Proteomes" id="UP000298058">
    <property type="component" value="Unassembled WGS sequence"/>
</dbReference>
<keyword evidence="4" id="KW-1185">Reference proteome</keyword>
<proteinExistence type="predicted"/>
<dbReference type="Gene3D" id="3.60.130.10">
    <property type="entry name" value="Clavaminate synthase-like"/>
    <property type="match status" value="1"/>
</dbReference>
<evidence type="ECO:0000256" key="1">
    <source>
        <dbReference type="ARBA" id="ARBA00023002"/>
    </source>
</evidence>
<comment type="caution">
    <text evidence="3">The sequence shown here is derived from an EMBL/GenBank/DDBJ whole genome shotgun (WGS) entry which is preliminary data.</text>
</comment>
<accession>A0A4V3JY90</accession>